<evidence type="ECO:0000256" key="1">
    <source>
        <dbReference type="ARBA" id="ARBA00005010"/>
    </source>
</evidence>
<dbReference type="InterPro" id="IPR028281">
    <property type="entry name" value="Sirohaem_synthase_central"/>
</dbReference>
<dbReference type="RefSeq" id="XP_022458596.1">
    <property type="nucleotide sequence ID" value="XM_022602831.1"/>
</dbReference>
<dbReference type="Proteomes" id="UP000019384">
    <property type="component" value="Unassembled WGS sequence"/>
</dbReference>
<keyword evidence="4" id="KW-0520">NAD</keyword>
<dbReference type="EC" id="1.3.1.76" evidence="2"/>
<dbReference type="EMBL" id="HG793127">
    <property type="protein sequence ID" value="CDK26594.1"/>
    <property type="molecule type" value="Genomic_DNA"/>
</dbReference>
<evidence type="ECO:0000259" key="7">
    <source>
        <dbReference type="Pfam" id="PF14824"/>
    </source>
</evidence>
<dbReference type="Pfam" id="PF14823">
    <property type="entry name" value="Sirohm_synth_C"/>
    <property type="match status" value="1"/>
</dbReference>
<dbReference type="GeneID" id="34519984"/>
<dbReference type="HOGENOM" id="CLU_011276_8_5_1"/>
<evidence type="ECO:0000313" key="8">
    <source>
        <dbReference type="EMBL" id="CDK26594.1"/>
    </source>
</evidence>
<dbReference type="SUPFAM" id="SSF75615">
    <property type="entry name" value="Siroheme synthase middle domains-like"/>
    <property type="match status" value="1"/>
</dbReference>
<dbReference type="InterPro" id="IPR006367">
    <property type="entry name" value="Sirohaem_synthase_N"/>
</dbReference>
<keyword evidence="9" id="KW-1185">Reference proteome</keyword>
<evidence type="ECO:0000256" key="4">
    <source>
        <dbReference type="ARBA" id="ARBA00023027"/>
    </source>
</evidence>
<dbReference type="UniPathway" id="UPA00262">
    <property type="reaction ID" value="UER00222"/>
</dbReference>
<dbReference type="Pfam" id="PF14824">
    <property type="entry name" value="Sirohm_synth_M"/>
    <property type="match status" value="1"/>
</dbReference>
<dbReference type="GO" id="GO:0004325">
    <property type="term" value="F:ferrochelatase activity"/>
    <property type="evidence" value="ECO:0007669"/>
    <property type="project" value="InterPro"/>
</dbReference>
<gene>
    <name evidence="8" type="ORF">KUCA_T00002567001</name>
</gene>
<dbReference type="GO" id="GO:0019354">
    <property type="term" value="P:siroheme biosynthetic process"/>
    <property type="evidence" value="ECO:0007669"/>
    <property type="project" value="UniProtKB-UniPathway"/>
</dbReference>
<dbReference type="Gene3D" id="1.10.3280.10">
    <property type="entry name" value="Siroheme synthase, domain 3"/>
    <property type="match status" value="1"/>
</dbReference>
<dbReference type="Gene3D" id="3.40.50.720">
    <property type="entry name" value="NAD(P)-binding Rossmann-like Domain"/>
    <property type="match status" value="1"/>
</dbReference>
<keyword evidence="5" id="KW-0627">Porphyrin biosynthesis</keyword>
<dbReference type="Gene3D" id="3.30.160.110">
    <property type="entry name" value="Siroheme synthase, domain 2"/>
    <property type="match status" value="1"/>
</dbReference>
<accession>W6MJ99</accession>
<dbReference type="OrthoDB" id="1721126at2759"/>
<sequence length="188" mass="21697">MYKQRDLSHLKQKPELSEEDYELIRDVDQNETFALVLAAVDSPTVSSKIYADCKLRGLSVNIADRPPQCDFYFGSVLRKGSLQVMISTNGKSPRLANRIKITKLQPMLDQIDFARAVENLGFLREQVKQHKIQGSDLDTIKRRMEWNKTVTDIYSVEEWGQLTSNDVEKVLDYFPEFPPRSIEELRNG</sequence>
<organism evidence="8 9">
    <name type="scientific">Kuraishia capsulata CBS 1993</name>
    <dbReference type="NCBI Taxonomy" id="1382522"/>
    <lineage>
        <taxon>Eukaryota</taxon>
        <taxon>Fungi</taxon>
        <taxon>Dikarya</taxon>
        <taxon>Ascomycota</taxon>
        <taxon>Saccharomycotina</taxon>
        <taxon>Pichiomycetes</taxon>
        <taxon>Pichiales</taxon>
        <taxon>Pichiaceae</taxon>
        <taxon>Kuraishia</taxon>
    </lineage>
</organism>
<feature type="domain" description="Siroheme biosynthesis protein Met8 C-terminal" evidence="6">
    <location>
        <begin position="113"/>
        <end position="175"/>
    </location>
</feature>
<comment type="pathway">
    <text evidence="1">Porphyrin-containing compound metabolism; siroheme biosynthesis; sirohydrochlorin from precorrin-2: step 1/1.</text>
</comment>
<keyword evidence="3" id="KW-0560">Oxidoreductase</keyword>
<dbReference type="InterPro" id="IPR028161">
    <property type="entry name" value="Met8-like"/>
</dbReference>
<protein>
    <recommendedName>
        <fullName evidence="2">precorrin-2 dehydrogenase</fullName>
        <ecNumber evidence="2">1.3.1.76</ecNumber>
    </recommendedName>
</protein>
<dbReference type="AlphaFoldDB" id="W6MJ99"/>
<feature type="domain" description="Siroheme synthase central" evidence="7">
    <location>
        <begin position="80"/>
        <end position="100"/>
    </location>
</feature>
<proteinExistence type="predicted"/>
<evidence type="ECO:0000313" key="9">
    <source>
        <dbReference type="Proteomes" id="UP000019384"/>
    </source>
</evidence>
<evidence type="ECO:0000259" key="6">
    <source>
        <dbReference type="Pfam" id="PF14823"/>
    </source>
</evidence>
<reference evidence="8" key="2">
    <citation type="submission" date="2014-02" db="EMBL/GenBank/DDBJ databases">
        <title>Complete DNA sequence of /Kuraishia capsulata/ illustrates novel genomic features among budding yeasts (/Saccharomycotina/).</title>
        <authorList>
            <person name="Morales L."/>
            <person name="Noel B."/>
            <person name="Porcel B."/>
            <person name="Marcet-Houben M."/>
            <person name="Hullo M-F."/>
            <person name="Sacerdot C."/>
            <person name="Tekaia F."/>
            <person name="Leh-Louis V."/>
            <person name="Despons L."/>
            <person name="Khanna V."/>
            <person name="Aury J-M."/>
            <person name="Barbe V."/>
            <person name="Couloux A."/>
            <person name="Labadie K."/>
            <person name="Pelletier E."/>
            <person name="Souciet J-L."/>
            <person name="Boekhout T."/>
            <person name="Gabaldon T."/>
            <person name="Wincker P."/>
            <person name="Dujon B."/>
        </authorList>
    </citation>
    <scope>NUCLEOTIDE SEQUENCE</scope>
    <source>
        <strain evidence="8">CBS 1993</strain>
    </source>
</reference>
<dbReference type="InterPro" id="IPR028162">
    <property type="entry name" value="Met8_C"/>
</dbReference>
<evidence type="ECO:0000256" key="5">
    <source>
        <dbReference type="ARBA" id="ARBA00023244"/>
    </source>
</evidence>
<dbReference type="PANTHER" id="PTHR35330">
    <property type="entry name" value="SIROHEME BIOSYNTHESIS PROTEIN MET8"/>
    <property type="match status" value="1"/>
</dbReference>
<dbReference type="NCBIfam" id="TIGR01470">
    <property type="entry name" value="cysG_Nterm"/>
    <property type="match status" value="1"/>
</dbReference>
<name>W6MJ99_9ASCO</name>
<dbReference type="GO" id="GO:0043115">
    <property type="term" value="F:precorrin-2 dehydrogenase activity"/>
    <property type="evidence" value="ECO:0007669"/>
    <property type="project" value="UniProtKB-EC"/>
</dbReference>
<evidence type="ECO:0000256" key="3">
    <source>
        <dbReference type="ARBA" id="ARBA00023002"/>
    </source>
</evidence>
<reference evidence="8" key="1">
    <citation type="submission" date="2013-12" db="EMBL/GenBank/DDBJ databases">
        <authorList>
            <person name="Genoscope - CEA"/>
        </authorList>
    </citation>
    <scope>NUCLEOTIDE SEQUENCE</scope>
    <source>
        <strain evidence="8">CBS 1993</strain>
    </source>
</reference>
<dbReference type="PANTHER" id="PTHR35330:SF1">
    <property type="entry name" value="SIROHEME BIOSYNTHESIS PROTEIN MET8"/>
    <property type="match status" value="1"/>
</dbReference>
<dbReference type="STRING" id="1382522.W6MJ99"/>
<evidence type="ECO:0000256" key="2">
    <source>
        <dbReference type="ARBA" id="ARBA00012400"/>
    </source>
</evidence>
<dbReference type="Pfam" id="PF13241">
    <property type="entry name" value="NAD_binding_7"/>
    <property type="match status" value="1"/>
</dbReference>